<dbReference type="InterPro" id="IPR005001">
    <property type="entry name" value="Hfq"/>
</dbReference>
<feature type="domain" description="Sm" evidence="5">
    <location>
        <begin position="86"/>
        <end position="146"/>
    </location>
</feature>
<dbReference type="PANTHER" id="PTHR34772:SF1">
    <property type="entry name" value="RNA-BINDING PROTEIN HFQ"/>
    <property type="match status" value="1"/>
</dbReference>
<dbReference type="CDD" id="cd01716">
    <property type="entry name" value="Hfq"/>
    <property type="match status" value="2"/>
</dbReference>
<sequence length="160" mass="18077">MAERSQNLQDLFLNTVRKKKISLTIFLINGVKLTGVITSFDNFCVLLRRDGHSQLVYKHAISTIMPGQPLELEIEEGPDRSQNLQDLFLSTVRKKNIALTIFLINGVKLTGVVTAFDNFCELLRRDDHAQLVYKHAISTIMPGQPMQMFENEEGAAREAS</sequence>
<dbReference type="EMBL" id="JABRWM010000006">
    <property type="protein sequence ID" value="NRF20642.1"/>
    <property type="molecule type" value="Genomic_DNA"/>
</dbReference>
<dbReference type="Gene3D" id="2.30.30.100">
    <property type="match status" value="2"/>
</dbReference>
<dbReference type="PROSITE" id="PS52002">
    <property type="entry name" value="SM"/>
    <property type="match status" value="2"/>
</dbReference>
<dbReference type="Pfam" id="PF17209">
    <property type="entry name" value="Hfq"/>
    <property type="match status" value="2"/>
</dbReference>
<dbReference type="PANTHER" id="PTHR34772">
    <property type="entry name" value="RNA-BINDING PROTEIN HFQ"/>
    <property type="match status" value="1"/>
</dbReference>
<dbReference type="GO" id="GO:0005829">
    <property type="term" value="C:cytosol"/>
    <property type="evidence" value="ECO:0007669"/>
    <property type="project" value="TreeGrafter"/>
</dbReference>
<evidence type="ECO:0000313" key="7">
    <source>
        <dbReference type="EMBL" id="QIX20396.1"/>
    </source>
</evidence>
<dbReference type="GO" id="GO:0045974">
    <property type="term" value="P:regulation of translation, ncRNA-mediated"/>
    <property type="evidence" value="ECO:0007669"/>
    <property type="project" value="TreeGrafter"/>
</dbReference>
<dbReference type="GO" id="GO:0043487">
    <property type="term" value="P:regulation of RNA stability"/>
    <property type="evidence" value="ECO:0007669"/>
    <property type="project" value="TreeGrafter"/>
</dbReference>
<accession>A0A1L9CH05</accession>
<evidence type="ECO:0000256" key="1">
    <source>
        <dbReference type="ARBA" id="ARBA00022884"/>
    </source>
</evidence>
<dbReference type="GO" id="GO:0003723">
    <property type="term" value="F:RNA binding"/>
    <property type="evidence" value="ECO:0007669"/>
    <property type="project" value="UniProtKB-UniRule"/>
</dbReference>
<dbReference type="GO" id="GO:0006355">
    <property type="term" value="P:regulation of DNA-templated transcription"/>
    <property type="evidence" value="ECO:0007669"/>
    <property type="project" value="InterPro"/>
</dbReference>
<evidence type="ECO:0000313" key="9">
    <source>
        <dbReference type="Proteomes" id="UP001155820"/>
    </source>
</evidence>
<dbReference type="Proteomes" id="UP001155820">
    <property type="component" value="Unassembled WGS sequence"/>
</dbReference>
<keyword evidence="1 3" id="KW-0694">RNA-binding</keyword>
<keyword evidence="4" id="KW-1133">Transmembrane helix</keyword>
<dbReference type="NCBIfam" id="TIGR02383">
    <property type="entry name" value="Hfq"/>
    <property type="match status" value="2"/>
</dbReference>
<evidence type="ECO:0000256" key="4">
    <source>
        <dbReference type="SAM" id="Phobius"/>
    </source>
</evidence>
<dbReference type="InterPro" id="IPR047575">
    <property type="entry name" value="Sm"/>
</dbReference>
<comment type="similarity">
    <text evidence="3">Belongs to the Hfq family.</text>
</comment>
<keyword evidence="4" id="KW-0812">Transmembrane</keyword>
<dbReference type="InterPro" id="IPR010920">
    <property type="entry name" value="LSM_dom_sf"/>
</dbReference>
<keyword evidence="2 3" id="KW-0346">Stress response</keyword>
<dbReference type="SUPFAM" id="SSF50182">
    <property type="entry name" value="Sm-like ribonucleoproteins"/>
    <property type="match status" value="2"/>
</dbReference>
<proteinExistence type="inferred from homology"/>
<dbReference type="AlphaFoldDB" id="A0A1L9CH05"/>
<name>A0A1L9CH05_9HYPH</name>
<protein>
    <recommendedName>
        <fullName evidence="3">RNA-binding protein Hfq</fullName>
    </recommendedName>
</protein>
<keyword evidence="4" id="KW-0472">Membrane</keyword>
<reference evidence="6" key="1">
    <citation type="submission" date="2019-07" db="EMBL/GenBank/DDBJ databases">
        <title>FDA dAtabase for Regulatory Grade micrObial Sequences (FDA-ARGOS): Supporting development and validation of Infectious Disease Dx tests.</title>
        <authorList>
            <person name="Bachman M."/>
            <person name="Young C."/>
            <person name="Tallon L."/>
            <person name="Sadzewicz L."/>
            <person name="Vavikolanu K."/>
            <person name="Mehta A."/>
            <person name="Aluvathingal J."/>
            <person name="Nadendla S."/>
            <person name="Nandy P."/>
            <person name="Geyer C."/>
            <person name="Yan Y."/>
            <person name="Sichtig H."/>
        </authorList>
    </citation>
    <scope>NUCLEOTIDE SEQUENCE</scope>
    <source>
        <strain evidence="6">FDAARGOS_618</strain>
    </source>
</reference>
<evidence type="ECO:0000256" key="2">
    <source>
        <dbReference type="ARBA" id="ARBA00023016"/>
    </source>
</evidence>
<feature type="transmembrane region" description="Helical" evidence="4">
    <location>
        <begin position="21"/>
        <end position="40"/>
    </location>
</feature>
<keyword evidence="9" id="KW-1185">Reference proteome</keyword>
<organism evidence="6 9">
    <name type="scientific">Agrobacterium pusense</name>
    <dbReference type="NCBI Taxonomy" id="648995"/>
    <lineage>
        <taxon>Bacteria</taxon>
        <taxon>Pseudomonadati</taxon>
        <taxon>Pseudomonadota</taxon>
        <taxon>Alphaproteobacteria</taxon>
        <taxon>Hyphomicrobiales</taxon>
        <taxon>Rhizobiaceae</taxon>
        <taxon>Rhizobium/Agrobacterium group</taxon>
        <taxon>Agrobacterium</taxon>
    </lineage>
</organism>
<dbReference type="EMBL" id="CP050898">
    <property type="protein sequence ID" value="QIX20396.1"/>
    <property type="molecule type" value="Genomic_DNA"/>
</dbReference>
<reference evidence="7 8" key="2">
    <citation type="submission" date="2020-04" db="EMBL/GenBank/DDBJ databases">
        <title>FDA dAtabase for Regulatory Grade micrObial Sequences (FDA-ARGOS): Supporting development and validation of Infectious Disease Dx tests.</title>
        <authorList>
            <person name="Sciortino C."/>
            <person name="Tallon L."/>
            <person name="Sadzewicz L."/>
            <person name="Vavikolanu K."/>
            <person name="Mehta A."/>
            <person name="Aluvathingal J."/>
            <person name="Nadendla S."/>
            <person name="Nandy P."/>
            <person name="Geyer C."/>
            <person name="Yan Y."/>
            <person name="Sichtig H."/>
        </authorList>
    </citation>
    <scope>NUCLEOTIDE SEQUENCE [LARGE SCALE GENOMIC DNA]</scope>
    <source>
        <strain evidence="7 8">FDAARGOS_633</strain>
    </source>
</reference>
<dbReference type="NCBIfam" id="NF001602">
    <property type="entry name" value="PRK00395.1"/>
    <property type="match status" value="2"/>
</dbReference>
<evidence type="ECO:0000259" key="5">
    <source>
        <dbReference type="PROSITE" id="PS52002"/>
    </source>
</evidence>
<evidence type="ECO:0000313" key="8">
    <source>
        <dbReference type="Proteomes" id="UP000500870"/>
    </source>
</evidence>
<dbReference type="Proteomes" id="UP000500870">
    <property type="component" value="Chromosome 1"/>
</dbReference>
<evidence type="ECO:0000313" key="6">
    <source>
        <dbReference type="EMBL" id="NRF20642.1"/>
    </source>
</evidence>
<comment type="function">
    <text evidence="3">RNA chaperone that binds small regulatory RNA (sRNAs) and mRNAs to facilitate mRNA translational regulation in response to envelope stress, environmental stress and changes in metabolite concentrations. Also binds with high specificity to tRNAs.</text>
</comment>
<comment type="subunit">
    <text evidence="3">Homohexamer.</text>
</comment>
<feature type="domain" description="Sm" evidence="5">
    <location>
        <begin position="10"/>
        <end position="70"/>
    </location>
</feature>
<evidence type="ECO:0000256" key="3">
    <source>
        <dbReference type="HAMAP-Rule" id="MF_00436"/>
    </source>
</evidence>
<dbReference type="RefSeq" id="WP_004441666.1">
    <property type="nucleotide sequence ID" value="NZ_DAIQCU010000038.1"/>
</dbReference>
<gene>
    <name evidence="3 6" type="primary">hfq</name>
    <name evidence="6" type="ORF">FOB26_16400</name>
    <name evidence="7" type="ORF">FOB41_04200</name>
</gene>
<dbReference type="HAMAP" id="MF_00436">
    <property type="entry name" value="Hfq"/>
    <property type="match status" value="2"/>
</dbReference>